<organism evidence="3 4">
    <name type="scientific">Phytophthora sojae (strain P6497)</name>
    <name type="common">Soybean stem and root rot agent</name>
    <name type="synonym">Phytophthora megasperma f. sp. glycines</name>
    <dbReference type="NCBI Taxonomy" id="1094619"/>
    <lineage>
        <taxon>Eukaryota</taxon>
        <taxon>Sar</taxon>
        <taxon>Stramenopiles</taxon>
        <taxon>Oomycota</taxon>
        <taxon>Peronosporomycetes</taxon>
        <taxon>Peronosporales</taxon>
        <taxon>Peronosporaceae</taxon>
        <taxon>Phytophthora</taxon>
    </lineage>
</organism>
<keyword evidence="4" id="KW-1185">Reference proteome</keyword>
<evidence type="ECO:0000313" key="4">
    <source>
        <dbReference type="Proteomes" id="UP000002640"/>
    </source>
</evidence>
<dbReference type="PANTHER" id="PTHR11736">
    <property type="entry name" value="MELANOMA-ASSOCIATED ANTIGEN MAGE ANTIGEN"/>
    <property type="match status" value="1"/>
</dbReference>
<dbReference type="Gene3D" id="1.10.10.1200">
    <property type="entry name" value="MAGE homology domain, winged helix WH1 motif"/>
    <property type="match status" value="1"/>
</dbReference>
<sequence length="293" mass="33641">MARMKKRRREEVSSQRSKRSRHRTESDDDVQPTNVVVADGPSDADEKEEDNEEEEEEALLDFTQTDYAEPGIPKAVHQLSEKALDELTAKLVRYMLYKGGLKLPIKFADISKDVFPQYKNVSRYFFFHAKQRIESVFGYRVVQVEDSTSKELYLVLNNASSQEHLLLMNKTGKAASRGFLMMILGLLWCAPARQLSEDELWKQLIRLDSKVKLKGEHPQLGDIPLLFKTFEAQLYLDATSELDADLKKIKYYQYGPRTLMEVGKVQILNFVCKLITGRPPSDVQVNEVLSEDS</sequence>
<dbReference type="InterPro" id="IPR041898">
    <property type="entry name" value="MAGE_WH1"/>
</dbReference>
<dbReference type="PANTHER" id="PTHR11736:SF14">
    <property type="entry name" value="NSE3 HOMOLOG, SMC5-SMC6 COMPLEX COMPONENT"/>
    <property type="match status" value="1"/>
</dbReference>
<dbReference type="GeneID" id="20654528"/>
<dbReference type="OMA" id="TNPPEYE"/>
<gene>
    <name evidence="3" type="ORF">PHYSODRAFT_474799</name>
</gene>
<dbReference type="GO" id="GO:0005634">
    <property type="term" value="C:nucleus"/>
    <property type="evidence" value="ECO:0007669"/>
    <property type="project" value="TreeGrafter"/>
</dbReference>
<dbReference type="Pfam" id="PF01454">
    <property type="entry name" value="MAGE"/>
    <property type="match status" value="1"/>
</dbReference>
<dbReference type="PROSITE" id="PS50838">
    <property type="entry name" value="MAGE"/>
    <property type="match status" value="1"/>
</dbReference>
<protein>
    <recommendedName>
        <fullName evidence="2">MAGE domain-containing protein</fullName>
    </recommendedName>
</protein>
<reference evidence="3 4" key="1">
    <citation type="journal article" date="2006" name="Science">
        <title>Phytophthora genome sequences uncover evolutionary origins and mechanisms of pathogenesis.</title>
        <authorList>
            <person name="Tyler B.M."/>
            <person name="Tripathy S."/>
            <person name="Zhang X."/>
            <person name="Dehal P."/>
            <person name="Jiang R.H."/>
            <person name="Aerts A."/>
            <person name="Arredondo F.D."/>
            <person name="Baxter L."/>
            <person name="Bensasson D."/>
            <person name="Beynon J.L."/>
            <person name="Chapman J."/>
            <person name="Damasceno C.M."/>
            <person name="Dorrance A.E."/>
            <person name="Dou D."/>
            <person name="Dickerman A.W."/>
            <person name="Dubchak I.L."/>
            <person name="Garbelotto M."/>
            <person name="Gijzen M."/>
            <person name="Gordon S.G."/>
            <person name="Govers F."/>
            <person name="Grunwald N.J."/>
            <person name="Huang W."/>
            <person name="Ivors K.L."/>
            <person name="Jones R.W."/>
            <person name="Kamoun S."/>
            <person name="Krampis K."/>
            <person name="Lamour K.H."/>
            <person name="Lee M.K."/>
            <person name="McDonald W.H."/>
            <person name="Medina M."/>
            <person name="Meijer H.J."/>
            <person name="Nordberg E.K."/>
            <person name="Maclean D.J."/>
            <person name="Ospina-Giraldo M.D."/>
            <person name="Morris P.F."/>
            <person name="Phuntumart V."/>
            <person name="Putnam N.H."/>
            <person name="Rash S."/>
            <person name="Rose J.K."/>
            <person name="Sakihama Y."/>
            <person name="Salamov A.A."/>
            <person name="Savidor A."/>
            <person name="Scheuring C.F."/>
            <person name="Smith B.M."/>
            <person name="Sobral B.W."/>
            <person name="Terry A."/>
            <person name="Torto-Alalibo T.A."/>
            <person name="Win J."/>
            <person name="Xu Z."/>
            <person name="Zhang H."/>
            <person name="Grigoriev I.V."/>
            <person name="Rokhsar D.S."/>
            <person name="Boore J.L."/>
        </authorList>
    </citation>
    <scope>NUCLEOTIDE SEQUENCE [LARGE SCALE GENOMIC DNA]</scope>
    <source>
        <strain evidence="3 4">P6497</strain>
    </source>
</reference>
<dbReference type="EMBL" id="JH159151">
    <property type="protein sequence ID" value="EGZ28412.1"/>
    <property type="molecule type" value="Genomic_DNA"/>
</dbReference>
<proteinExistence type="predicted"/>
<dbReference type="Proteomes" id="UP000002640">
    <property type="component" value="Unassembled WGS sequence"/>
</dbReference>
<accession>G4YH93</accession>
<name>G4YH93_PHYSP</name>
<feature type="region of interest" description="Disordered" evidence="1">
    <location>
        <begin position="1"/>
        <end position="58"/>
    </location>
</feature>
<dbReference type="SMART" id="SM01373">
    <property type="entry name" value="MAGE"/>
    <property type="match status" value="1"/>
</dbReference>
<feature type="compositionally biased region" description="Acidic residues" evidence="1">
    <location>
        <begin position="42"/>
        <end position="58"/>
    </location>
</feature>
<dbReference type="SMR" id="G4YH93"/>
<dbReference type="InterPro" id="IPR002190">
    <property type="entry name" value="MHD_dom"/>
</dbReference>
<feature type="domain" description="MAGE" evidence="2">
    <location>
        <begin position="84"/>
        <end position="279"/>
    </location>
</feature>
<evidence type="ECO:0000259" key="2">
    <source>
        <dbReference type="PROSITE" id="PS50838"/>
    </source>
</evidence>
<dbReference type="RefSeq" id="XP_009515687.1">
    <property type="nucleotide sequence ID" value="XM_009517392.1"/>
</dbReference>
<dbReference type="KEGG" id="psoj:PHYSODRAFT_474799"/>
<dbReference type="InParanoid" id="G4YH93"/>
<dbReference type="Gene3D" id="1.10.10.1210">
    <property type="entry name" value="MAGE homology domain, winged helix WH2 motif"/>
    <property type="match status" value="1"/>
</dbReference>
<dbReference type="InterPro" id="IPR041899">
    <property type="entry name" value="MAGE_WH2"/>
</dbReference>
<dbReference type="STRING" id="1094619.G4YH93"/>
<dbReference type="InterPro" id="IPR037445">
    <property type="entry name" value="MAGE"/>
</dbReference>
<evidence type="ECO:0000256" key="1">
    <source>
        <dbReference type="SAM" id="MobiDB-lite"/>
    </source>
</evidence>
<dbReference type="AlphaFoldDB" id="G4YH93"/>
<evidence type="ECO:0000313" key="3">
    <source>
        <dbReference type="EMBL" id="EGZ28412.1"/>
    </source>
</evidence>